<dbReference type="InterPro" id="IPR050863">
    <property type="entry name" value="CenT-Element_Derived"/>
</dbReference>
<evidence type="ECO:0000256" key="1">
    <source>
        <dbReference type="ARBA" id="ARBA00023125"/>
    </source>
</evidence>
<dbReference type="EMBL" id="MU006468">
    <property type="protein sequence ID" value="KAF2843923.1"/>
    <property type="molecule type" value="Genomic_DNA"/>
</dbReference>
<evidence type="ECO:0000313" key="4">
    <source>
        <dbReference type="EMBL" id="KAF2843923.1"/>
    </source>
</evidence>
<evidence type="ECO:0000313" key="5">
    <source>
        <dbReference type="Proteomes" id="UP000799423"/>
    </source>
</evidence>
<evidence type="ECO:0000256" key="2">
    <source>
        <dbReference type="SAM" id="MobiDB-lite"/>
    </source>
</evidence>
<keyword evidence="5" id="KW-1185">Reference proteome</keyword>
<name>A0A6A7ALU7_9PLEO</name>
<evidence type="ECO:0000259" key="3">
    <source>
        <dbReference type="Pfam" id="PF03221"/>
    </source>
</evidence>
<proteinExistence type="predicted"/>
<dbReference type="GO" id="GO:0003677">
    <property type="term" value="F:DNA binding"/>
    <property type="evidence" value="ECO:0007669"/>
    <property type="project" value="UniProtKB-KW"/>
</dbReference>
<gene>
    <name evidence="4" type="ORF">T440DRAFT_503166</name>
</gene>
<sequence length="233" mass="26584">MDPIQAAIEAIESREPGENFTYTEVAKKFNVVRSTLTRRHQGQTSPENVKHSNQQKLNPQQELELVRYIENLTRRGLPPTREMIRNFSSEVAHQELSESTTGMDRTRHLADSKSKYELYFELLHQKMAEYSLEPQHTYNMDEKGFLIGLTGRSKRIFSKRQWVRKEVRASLQDGSREFLTLLACCCADGSCLPPGLIYAAAKGSIRSSWVEEIEAGTHEVFITSSPSGWSNND</sequence>
<organism evidence="4 5">
    <name type="scientific">Plenodomus tracheiphilus IPT5</name>
    <dbReference type="NCBI Taxonomy" id="1408161"/>
    <lineage>
        <taxon>Eukaryota</taxon>
        <taxon>Fungi</taxon>
        <taxon>Dikarya</taxon>
        <taxon>Ascomycota</taxon>
        <taxon>Pezizomycotina</taxon>
        <taxon>Dothideomycetes</taxon>
        <taxon>Pleosporomycetidae</taxon>
        <taxon>Pleosporales</taxon>
        <taxon>Pleosporineae</taxon>
        <taxon>Leptosphaeriaceae</taxon>
        <taxon>Plenodomus</taxon>
    </lineage>
</organism>
<dbReference type="PANTHER" id="PTHR19303">
    <property type="entry name" value="TRANSPOSON"/>
    <property type="match status" value="1"/>
</dbReference>
<reference evidence="4" key="1">
    <citation type="submission" date="2020-01" db="EMBL/GenBank/DDBJ databases">
        <authorList>
            <consortium name="DOE Joint Genome Institute"/>
            <person name="Haridas S."/>
            <person name="Albert R."/>
            <person name="Binder M."/>
            <person name="Bloem J."/>
            <person name="Labutti K."/>
            <person name="Salamov A."/>
            <person name="Andreopoulos B."/>
            <person name="Baker S.E."/>
            <person name="Barry K."/>
            <person name="Bills G."/>
            <person name="Bluhm B.H."/>
            <person name="Cannon C."/>
            <person name="Castanera R."/>
            <person name="Culley D.E."/>
            <person name="Daum C."/>
            <person name="Ezra D."/>
            <person name="Gonzalez J.B."/>
            <person name="Henrissat B."/>
            <person name="Kuo A."/>
            <person name="Liang C."/>
            <person name="Lipzen A."/>
            <person name="Lutzoni F."/>
            <person name="Magnuson J."/>
            <person name="Mondo S."/>
            <person name="Nolan M."/>
            <person name="Ohm R."/>
            <person name="Pangilinan J."/>
            <person name="Park H.-J."/>
            <person name="Ramirez L."/>
            <person name="Alfaro M."/>
            <person name="Sun H."/>
            <person name="Tritt A."/>
            <person name="Yoshinaga Y."/>
            <person name="Zwiers L.-H."/>
            <person name="Turgeon B.G."/>
            <person name="Goodwin S.B."/>
            <person name="Spatafora J.W."/>
            <person name="Crous P.W."/>
            <person name="Grigoriev I.V."/>
        </authorList>
    </citation>
    <scope>NUCLEOTIDE SEQUENCE</scope>
    <source>
        <strain evidence="4">IPT5</strain>
    </source>
</reference>
<accession>A0A6A7ALU7</accession>
<keyword evidence="1" id="KW-0238">DNA-binding</keyword>
<feature type="domain" description="HTH CENPB-type" evidence="3">
    <location>
        <begin position="58"/>
        <end position="95"/>
    </location>
</feature>
<dbReference type="OrthoDB" id="3938460at2759"/>
<dbReference type="PANTHER" id="PTHR19303:SF74">
    <property type="entry name" value="POGO TRANSPOSABLE ELEMENT WITH KRAB DOMAIN"/>
    <property type="match status" value="1"/>
</dbReference>
<feature type="compositionally biased region" description="Polar residues" evidence="2">
    <location>
        <begin position="42"/>
        <end position="57"/>
    </location>
</feature>
<dbReference type="Pfam" id="PF03221">
    <property type="entry name" value="HTH_Tnp_Tc5"/>
    <property type="match status" value="1"/>
</dbReference>
<dbReference type="AlphaFoldDB" id="A0A6A7ALU7"/>
<feature type="non-terminal residue" evidence="4">
    <location>
        <position position="233"/>
    </location>
</feature>
<dbReference type="InterPro" id="IPR006600">
    <property type="entry name" value="HTH_CenpB_DNA-bd_dom"/>
</dbReference>
<protein>
    <recommendedName>
        <fullName evidence="3">HTH CENPB-type domain-containing protein</fullName>
    </recommendedName>
</protein>
<feature type="region of interest" description="Disordered" evidence="2">
    <location>
        <begin position="36"/>
        <end position="57"/>
    </location>
</feature>
<dbReference type="GO" id="GO:0005634">
    <property type="term" value="C:nucleus"/>
    <property type="evidence" value="ECO:0007669"/>
    <property type="project" value="TreeGrafter"/>
</dbReference>
<dbReference type="Proteomes" id="UP000799423">
    <property type="component" value="Unassembled WGS sequence"/>
</dbReference>